<dbReference type="InterPro" id="IPR059000">
    <property type="entry name" value="ATPase_P-type_domA"/>
</dbReference>
<dbReference type="InterPro" id="IPR023214">
    <property type="entry name" value="HAD_sf"/>
</dbReference>
<evidence type="ECO:0000256" key="14">
    <source>
        <dbReference type="RuleBase" id="RU362081"/>
    </source>
</evidence>
<evidence type="ECO:0000313" key="16">
    <source>
        <dbReference type="EMBL" id="TCT01646.1"/>
    </source>
</evidence>
<dbReference type="Gene3D" id="3.30.70.100">
    <property type="match status" value="1"/>
</dbReference>
<dbReference type="InterPro" id="IPR036412">
    <property type="entry name" value="HAD-like_sf"/>
</dbReference>
<dbReference type="GO" id="GO:0055070">
    <property type="term" value="P:copper ion homeostasis"/>
    <property type="evidence" value="ECO:0007669"/>
    <property type="project" value="TreeGrafter"/>
</dbReference>
<dbReference type="NCBIfam" id="TIGR01525">
    <property type="entry name" value="ATPase-IB_hvy"/>
    <property type="match status" value="1"/>
</dbReference>
<feature type="transmembrane region" description="Helical" evidence="14">
    <location>
        <begin position="203"/>
        <end position="222"/>
    </location>
</feature>
<feature type="transmembrane region" description="Helical" evidence="14">
    <location>
        <begin position="100"/>
        <end position="123"/>
    </location>
</feature>
<keyword evidence="13 14" id="KW-0472">Membrane</keyword>
<dbReference type="FunFam" id="2.70.150.10:FF:000020">
    <property type="entry name" value="Copper-exporting P-type ATPase A"/>
    <property type="match status" value="1"/>
</dbReference>
<dbReference type="EC" id="7.2.2.8" evidence="3"/>
<dbReference type="NCBIfam" id="TIGR01494">
    <property type="entry name" value="ATPase_P-type"/>
    <property type="match status" value="1"/>
</dbReference>
<dbReference type="Pfam" id="PF00122">
    <property type="entry name" value="E1-E2_ATPase"/>
    <property type="match status" value="1"/>
</dbReference>
<evidence type="ECO:0000256" key="1">
    <source>
        <dbReference type="ARBA" id="ARBA00004651"/>
    </source>
</evidence>
<keyword evidence="7 14" id="KW-0479">Metal-binding</keyword>
<comment type="subcellular location">
    <subcellularLocation>
        <location evidence="1">Cell membrane</location>
        <topology evidence="1">Multi-pass membrane protein</topology>
    </subcellularLocation>
</comment>
<dbReference type="Gene3D" id="3.40.1110.10">
    <property type="entry name" value="Calcium-transporting ATPase, cytoplasmic domain N"/>
    <property type="match status" value="1"/>
</dbReference>
<dbReference type="Proteomes" id="UP000295525">
    <property type="component" value="Unassembled WGS sequence"/>
</dbReference>
<evidence type="ECO:0000256" key="11">
    <source>
        <dbReference type="ARBA" id="ARBA00022989"/>
    </source>
</evidence>
<feature type="transmembrane region" description="Helical" evidence="14">
    <location>
        <begin position="175"/>
        <end position="197"/>
    </location>
</feature>
<protein>
    <recommendedName>
        <fullName evidence="3">P-type Cu(+) transporter</fullName>
        <ecNumber evidence="3">7.2.2.8</ecNumber>
    </recommendedName>
</protein>
<dbReference type="SUPFAM" id="SSF55008">
    <property type="entry name" value="HMA, heavy metal-associated domain"/>
    <property type="match status" value="1"/>
</dbReference>
<dbReference type="GO" id="GO:0005886">
    <property type="term" value="C:plasma membrane"/>
    <property type="evidence" value="ECO:0007669"/>
    <property type="project" value="UniProtKB-SubCell"/>
</dbReference>
<evidence type="ECO:0000256" key="4">
    <source>
        <dbReference type="ARBA" id="ARBA00022448"/>
    </source>
</evidence>
<dbReference type="InterPro" id="IPR023299">
    <property type="entry name" value="ATPase_P-typ_cyto_dom_N"/>
</dbReference>
<evidence type="ECO:0000256" key="10">
    <source>
        <dbReference type="ARBA" id="ARBA00022967"/>
    </source>
</evidence>
<dbReference type="PRINTS" id="PR00943">
    <property type="entry name" value="CUATPASE"/>
</dbReference>
<evidence type="ECO:0000256" key="12">
    <source>
        <dbReference type="ARBA" id="ARBA00023065"/>
    </source>
</evidence>
<keyword evidence="6 14" id="KW-0812">Transmembrane</keyword>
<dbReference type="InterPro" id="IPR001757">
    <property type="entry name" value="P_typ_ATPase"/>
</dbReference>
<feature type="transmembrane region" description="Helical" evidence="14">
    <location>
        <begin position="700"/>
        <end position="719"/>
    </location>
</feature>
<dbReference type="GO" id="GO:0140581">
    <property type="term" value="F:P-type monovalent copper transporter activity"/>
    <property type="evidence" value="ECO:0007669"/>
    <property type="project" value="UniProtKB-EC"/>
</dbReference>
<dbReference type="Gene3D" id="2.70.150.10">
    <property type="entry name" value="Calcium-transporting ATPase, cytoplasmic transduction domain A"/>
    <property type="match status" value="1"/>
</dbReference>
<dbReference type="InterPro" id="IPR017969">
    <property type="entry name" value="Heavy-metal-associated_CS"/>
</dbReference>
<dbReference type="InterPro" id="IPR006121">
    <property type="entry name" value="HMA_dom"/>
</dbReference>
<dbReference type="GO" id="GO:0005524">
    <property type="term" value="F:ATP binding"/>
    <property type="evidence" value="ECO:0007669"/>
    <property type="project" value="UniProtKB-UniRule"/>
</dbReference>
<comment type="caution">
    <text evidence="16">The sequence shown here is derived from an EMBL/GenBank/DDBJ whole genome shotgun (WGS) entry which is preliminary data.</text>
</comment>
<gene>
    <name evidence="16" type="ORF">EDC26_12344</name>
</gene>
<dbReference type="Pfam" id="PF00403">
    <property type="entry name" value="HMA"/>
    <property type="match status" value="1"/>
</dbReference>
<evidence type="ECO:0000256" key="13">
    <source>
        <dbReference type="ARBA" id="ARBA00023136"/>
    </source>
</evidence>
<dbReference type="Gene3D" id="3.40.50.1000">
    <property type="entry name" value="HAD superfamily/HAD-like"/>
    <property type="match status" value="1"/>
</dbReference>
<feature type="transmembrane region" description="Helical" evidence="14">
    <location>
        <begin position="356"/>
        <end position="378"/>
    </location>
</feature>
<sequence length="761" mass="80419">MNASSALPGHIDLSIDGMTCASCVRRVEQALSAVPGVAQAQVNLATERARVSLGAPVALESLLAAVQQRGYTAHEFKAASQTQDTEQAARKAKDERALKTAFILAVCLTLPIFIIEMGSHVIAPFHHYLLRTLGAQNIAYLQFVLATLALAIPGRSFFTHGLKAAFHLNPDMNTLVALGAGSAWLYSTISTFAPQWLPPGSVHLYYEAAAVIVTLILLGRYLEARARGKTGSAIKRLIGLQPRTARLQRDEQWIDVPIDTLKIGDIVLVRPGEKIPVDGTITTGRSYVDESMLTGESAAVLKEAGDQVAGGTLNASGSFTVQIRHLGADTVLARIIRMVEEAQGSKLPIQDIVDRITAWFVPAVILIALGTFLLWLITGPSPSLSYALINAVAVLIIACPCAMGLATPTSIMVATGRAADMGILFRQGQALQTLKDARVIAFDKTGTLTVGKPALTDLHLAPELDHDATLADIASIQALSEHPIALAITQAAKQKNLGLSLATGFKAISGAGVQADTNNHHYVLGSARLMQQSGIALDRFESVAAHLGMAGKSPTYIARDGTLAGVFAVADQIRQSAHATVQKLEQLGIRTVMITGDNARTAQAVALQLGVAEVHAETLPENKVAVLQALKRRYGTLAYVGDGINDAPALAFADVGIAIGTGTDVAIESASVVLMAEDLRTVPTAISLSVATLRNIRQNLFWAFAYNVALIPLAAGALYPSYGILLSPVLGAAAMALSSIFVVGNALRLKRFNPSNRVHTS</sequence>
<dbReference type="CDD" id="cd00371">
    <property type="entry name" value="HMA"/>
    <property type="match status" value="1"/>
</dbReference>
<keyword evidence="12" id="KW-0406">Ion transport</keyword>
<dbReference type="AlphaFoldDB" id="A0A4R3LPL9"/>
<dbReference type="PANTHER" id="PTHR43520">
    <property type="entry name" value="ATP7, ISOFORM B"/>
    <property type="match status" value="1"/>
</dbReference>
<comment type="similarity">
    <text evidence="2 14">Belongs to the cation transport ATPase (P-type) (TC 3.A.3) family. Type IB subfamily.</text>
</comment>
<evidence type="ECO:0000256" key="9">
    <source>
        <dbReference type="ARBA" id="ARBA00022840"/>
    </source>
</evidence>
<dbReference type="GO" id="GO:0016887">
    <property type="term" value="F:ATP hydrolysis activity"/>
    <property type="evidence" value="ECO:0007669"/>
    <property type="project" value="InterPro"/>
</dbReference>
<feature type="domain" description="HMA" evidence="15">
    <location>
        <begin position="9"/>
        <end position="74"/>
    </location>
</feature>
<dbReference type="PROSITE" id="PS01047">
    <property type="entry name" value="HMA_1"/>
    <property type="match status" value="1"/>
</dbReference>
<dbReference type="NCBIfam" id="TIGR01511">
    <property type="entry name" value="ATPase-IB1_Cu"/>
    <property type="match status" value="1"/>
</dbReference>
<dbReference type="PROSITE" id="PS00154">
    <property type="entry name" value="ATPASE_E1_E2"/>
    <property type="match status" value="1"/>
</dbReference>
<evidence type="ECO:0000259" key="15">
    <source>
        <dbReference type="PROSITE" id="PS50846"/>
    </source>
</evidence>
<dbReference type="SFLD" id="SFLDS00003">
    <property type="entry name" value="Haloacid_Dehalogenase"/>
    <property type="match status" value="1"/>
</dbReference>
<dbReference type="InterPro" id="IPR036163">
    <property type="entry name" value="HMA_dom_sf"/>
</dbReference>
<dbReference type="CDD" id="cd02094">
    <property type="entry name" value="P-type_ATPase_Cu-like"/>
    <property type="match status" value="1"/>
</dbReference>
<keyword evidence="4" id="KW-0813">Transport</keyword>
<organism evidence="16 17">
    <name type="scientific">Paralcaligenes ureilyticus</name>
    <dbReference type="NCBI Taxonomy" id="627131"/>
    <lineage>
        <taxon>Bacteria</taxon>
        <taxon>Pseudomonadati</taxon>
        <taxon>Pseudomonadota</taxon>
        <taxon>Betaproteobacteria</taxon>
        <taxon>Burkholderiales</taxon>
        <taxon>Alcaligenaceae</taxon>
        <taxon>Paralcaligenes</taxon>
    </lineage>
</organism>
<dbReference type="InterPro" id="IPR023298">
    <property type="entry name" value="ATPase_P-typ_TM_dom_sf"/>
</dbReference>
<keyword evidence="10" id="KW-1278">Translocase</keyword>
<dbReference type="EMBL" id="SMAJ01000023">
    <property type="protein sequence ID" value="TCT01646.1"/>
    <property type="molecule type" value="Genomic_DNA"/>
</dbReference>
<dbReference type="PANTHER" id="PTHR43520:SF8">
    <property type="entry name" value="P-TYPE CU(+) TRANSPORTER"/>
    <property type="match status" value="1"/>
</dbReference>
<evidence type="ECO:0000256" key="7">
    <source>
        <dbReference type="ARBA" id="ARBA00022723"/>
    </source>
</evidence>
<dbReference type="SUPFAM" id="SSF81665">
    <property type="entry name" value="Calcium ATPase, transmembrane domain M"/>
    <property type="match status" value="1"/>
</dbReference>
<keyword evidence="9 14" id="KW-0067">ATP-binding</keyword>
<dbReference type="PRINTS" id="PR00119">
    <property type="entry name" value="CATATPASE"/>
</dbReference>
<keyword evidence="17" id="KW-1185">Reference proteome</keyword>
<dbReference type="SUPFAM" id="SSF81653">
    <property type="entry name" value="Calcium ATPase, transduction domain A"/>
    <property type="match status" value="1"/>
</dbReference>
<feature type="transmembrane region" description="Helical" evidence="14">
    <location>
        <begin position="384"/>
        <end position="407"/>
    </location>
</feature>
<evidence type="ECO:0000313" key="17">
    <source>
        <dbReference type="Proteomes" id="UP000295525"/>
    </source>
</evidence>
<dbReference type="InterPro" id="IPR018303">
    <property type="entry name" value="ATPase_P-typ_P_site"/>
</dbReference>
<dbReference type="OrthoDB" id="8552908at2"/>
<name>A0A4R3LPL9_9BURK</name>
<dbReference type="RefSeq" id="WP_132585895.1">
    <property type="nucleotide sequence ID" value="NZ_SMAJ01000023.1"/>
</dbReference>
<reference evidence="16 17" key="1">
    <citation type="submission" date="2019-03" db="EMBL/GenBank/DDBJ databases">
        <title>Genomic Encyclopedia of Type Strains, Phase IV (KMG-IV): sequencing the most valuable type-strain genomes for metagenomic binning, comparative biology and taxonomic classification.</title>
        <authorList>
            <person name="Goeker M."/>
        </authorList>
    </citation>
    <scope>NUCLEOTIDE SEQUENCE [LARGE SCALE GENOMIC DNA]</scope>
    <source>
        <strain evidence="16 17">DSM 24591</strain>
    </source>
</reference>
<evidence type="ECO:0000256" key="2">
    <source>
        <dbReference type="ARBA" id="ARBA00006024"/>
    </source>
</evidence>
<dbReference type="InterPro" id="IPR027256">
    <property type="entry name" value="P-typ_ATPase_IB"/>
</dbReference>
<accession>A0A4R3LPL9</accession>
<dbReference type="GO" id="GO:0043682">
    <property type="term" value="F:P-type divalent copper transporter activity"/>
    <property type="evidence" value="ECO:0007669"/>
    <property type="project" value="TreeGrafter"/>
</dbReference>
<evidence type="ECO:0000256" key="8">
    <source>
        <dbReference type="ARBA" id="ARBA00022741"/>
    </source>
</evidence>
<dbReference type="SUPFAM" id="SSF56784">
    <property type="entry name" value="HAD-like"/>
    <property type="match status" value="1"/>
</dbReference>
<keyword evidence="8 14" id="KW-0547">Nucleotide-binding</keyword>
<keyword evidence="11 14" id="KW-1133">Transmembrane helix</keyword>
<keyword evidence="5 14" id="KW-1003">Cell membrane</keyword>
<dbReference type="InterPro" id="IPR044492">
    <property type="entry name" value="P_typ_ATPase_HD_dom"/>
</dbReference>
<dbReference type="GO" id="GO:0005507">
    <property type="term" value="F:copper ion binding"/>
    <property type="evidence" value="ECO:0007669"/>
    <property type="project" value="TreeGrafter"/>
</dbReference>
<evidence type="ECO:0000256" key="5">
    <source>
        <dbReference type="ARBA" id="ARBA00022475"/>
    </source>
</evidence>
<dbReference type="FunFam" id="3.30.70.100:FF:000005">
    <property type="entry name" value="Copper-exporting P-type ATPase A"/>
    <property type="match status" value="1"/>
</dbReference>
<proteinExistence type="inferred from homology"/>
<dbReference type="SFLD" id="SFLDF00027">
    <property type="entry name" value="p-type_atpase"/>
    <property type="match status" value="1"/>
</dbReference>
<evidence type="ECO:0000256" key="6">
    <source>
        <dbReference type="ARBA" id="ARBA00022692"/>
    </source>
</evidence>
<dbReference type="GO" id="GO:0060003">
    <property type="term" value="P:copper ion export"/>
    <property type="evidence" value="ECO:0007669"/>
    <property type="project" value="UniProtKB-ARBA"/>
</dbReference>
<dbReference type="PROSITE" id="PS50846">
    <property type="entry name" value="HMA_2"/>
    <property type="match status" value="1"/>
</dbReference>
<evidence type="ECO:0000256" key="3">
    <source>
        <dbReference type="ARBA" id="ARBA00012517"/>
    </source>
</evidence>
<feature type="transmembrane region" description="Helical" evidence="14">
    <location>
        <begin position="135"/>
        <end position="154"/>
    </location>
</feature>
<dbReference type="SFLD" id="SFLDG00002">
    <property type="entry name" value="C1.7:_P-type_atpase_like"/>
    <property type="match status" value="1"/>
</dbReference>
<dbReference type="Pfam" id="PF00702">
    <property type="entry name" value="Hydrolase"/>
    <property type="match status" value="1"/>
</dbReference>
<feature type="transmembrane region" description="Helical" evidence="14">
    <location>
        <begin position="725"/>
        <end position="747"/>
    </location>
</feature>
<dbReference type="InterPro" id="IPR008250">
    <property type="entry name" value="ATPase_P-typ_transduc_dom_A_sf"/>
</dbReference>